<dbReference type="Gene3D" id="1.20.5.1930">
    <property type="match status" value="1"/>
</dbReference>
<feature type="transmembrane region" description="Helical" evidence="9">
    <location>
        <begin position="28"/>
        <end position="48"/>
    </location>
</feature>
<name>R4K153_CLOPA</name>
<feature type="domain" description="Signal transduction histidine kinase subgroup 3 dimerisation and phosphoacceptor" evidence="10">
    <location>
        <begin position="177"/>
        <end position="243"/>
    </location>
</feature>
<sequence length="367" mass="41848">MEQWLSVSKLVILLYCVLRYSSSGTKSIPQVVLFILIYISANAGIYLVKKNRLKKALLFVLIIVIVRYLYYLDPIFTLLLPISIFELFFDLTNIILIPFLIVLTPIYFLNIYMKMDYITMMLISYIIYLSSHKYTKRIDSILEENDYMREKIHLLSMKLNKNSNYEQHIKYLSRLEERNKLSQEIHDKIGHAMSGSIIQLEAAKLFLNKDNKKSEEIIERVIGILRSGTESIRASLKNIKPPQEQIGINRLKILLEEFSVNNNIKTTLVHSGNLDVISIVQWKIICDNVGEALTNALKYSKASLISINIQVLPKFIKAEIKDNGVGADNIKKGLGIIGMEERCSSVGGKLIIDGSNGFSVINLLPVE</sequence>
<evidence type="ECO:0000313" key="12">
    <source>
        <dbReference type="Proteomes" id="UP000013523"/>
    </source>
</evidence>
<organism evidence="11 12">
    <name type="scientific">Clostridium pasteurianum BC1</name>
    <dbReference type="NCBI Taxonomy" id="86416"/>
    <lineage>
        <taxon>Bacteria</taxon>
        <taxon>Bacillati</taxon>
        <taxon>Bacillota</taxon>
        <taxon>Clostridia</taxon>
        <taxon>Eubacteriales</taxon>
        <taxon>Clostridiaceae</taxon>
        <taxon>Clostridium</taxon>
    </lineage>
</organism>
<dbReference type="Proteomes" id="UP000013523">
    <property type="component" value="Chromosome"/>
</dbReference>
<dbReference type="GO" id="GO:0005524">
    <property type="term" value="F:ATP binding"/>
    <property type="evidence" value="ECO:0007669"/>
    <property type="project" value="UniProtKB-KW"/>
</dbReference>
<keyword evidence="9" id="KW-1133">Transmembrane helix</keyword>
<keyword evidence="4" id="KW-0808">Transferase</keyword>
<dbReference type="GO" id="GO:0000155">
    <property type="term" value="F:phosphorelay sensor kinase activity"/>
    <property type="evidence" value="ECO:0007669"/>
    <property type="project" value="InterPro"/>
</dbReference>
<proteinExistence type="predicted"/>
<keyword evidence="7" id="KW-0067">ATP-binding</keyword>
<dbReference type="PANTHER" id="PTHR24421:SF10">
    <property type="entry name" value="NITRATE_NITRITE SENSOR PROTEIN NARQ"/>
    <property type="match status" value="1"/>
</dbReference>
<evidence type="ECO:0000256" key="9">
    <source>
        <dbReference type="SAM" id="Phobius"/>
    </source>
</evidence>
<dbReference type="HOGENOM" id="CLU_000445_20_3_9"/>
<evidence type="ECO:0000256" key="1">
    <source>
        <dbReference type="ARBA" id="ARBA00000085"/>
    </source>
</evidence>
<dbReference type="PANTHER" id="PTHR24421">
    <property type="entry name" value="NITRATE/NITRITE SENSOR PROTEIN NARX-RELATED"/>
    <property type="match status" value="1"/>
</dbReference>
<dbReference type="AlphaFoldDB" id="R4K153"/>
<dbReference type="KEGG" id="cpas:Clopa_1312"/>
<gene>
    <name evidence="11" type="ORF">Clopa_1312</name>
</gene>
<dbReference type="Gene3D" id="3.30.565.10">
    <property type="entry name" value="Histidine kinase-like ATPase, C-terminal domain"/>
    <property type="match status" value="1"/>
</dbReference>
<evidence type="ECO:0000256" key="6">
    <source>
        <dbReference type="ARBA" id="ARBA00022777"/>
    </source>
</evidence>
<dbReference type="GO" id="GO:0046983">
    <property type="term" value="F:protein dimerization activity"/>
    <property type="evidence" value="ECO:0007669"/>
    <property type="project" value="InterPro"/>
</dbReference>
<dbReference type="GO" id="GO:0016020">
    <property type="term" value="C:membrane"/>
    <property type="evidence" value="ECO:0007669"/>
    <property type="project" value="InterPro"/>
</dbReference>
<dbReference type="CDD" id="cd16917">
    <property type="entry name" value="HATPase_UhpB-NarQ-NarX-like"/>
    <property type="match status" value="1"/>
</dbReference>
<dbReference type="OrthoDB" id="9781904at2"/>
<dbReference type="InterPro" id="IPR011712">
    <property type="entry name" value="Sig_transdc_His_kin_sub3_dim/P"/>
</dbReference>
<evidence type="ECO:0000313" key="11">
    <source>
        <dbReference type="EMBL" id="AGK96298.1"/>
    </source>
</evidence>
<keyword evidence="9" id="KW-0812">Transmembrane</keyword>
<dbReference type="RefSeq" id="WP_015614621.1">
    <property type="nucleotide sequence ID" value="NC_021182.1"/>
</dbReference>
<dbReference type="InterPro" id="IPR050482">
    <property type="entry name" value="Sensor_HK_TwoCompSys"/>
</dbReference>
<protein>
    <recommendedName>
        <fullName evidence="2">histidine kinase</fullName>
        <ecNumber evidence="2">2.7.13.3</ecNumber>
    </recommendedName>
</protein>
<dbReference type="STRING" id="86416.Clopa_1312"/>
<accession>R4K153</accession>
<dbReference type="InterPro" id="IPR036890">
    <property type="entry name" value="HATPase_C_sf"/>
</dbReference>
<feature type="transmembrane region" description="Helical" evidence="9">
    <location>
        <begin position="55"/>
        <end position="71"/>
    </location>
</feature>
<keyword evidence="12" id="KW-1185">Reference proteome</keyword>
<reference evidence="11 12" key="1">
    <citation type="submission" date="2012-01" db="EMBL/GenBank/DDBJ databases">
        <title>Complete sequence of chromosome of Clostridium pasteurianum BC1.</title>
        <authorList>
            <consortium name="US DOE Joint Genome Institute"/>
            <person name="Lucas S."/>
            <person name="Han J."/>
            <person name="Lapidus A."/>
            <person name="Cheng J.-F."/>
            <person name="Goodwin L."/>
            <person name="Pitluck S."/>
            <person name="Peters L."/>
            <person name="Mikhailova N."/>
            <person name="Teshima H."/>
            <person name="Detter J.C."/>
            <person name="Han C."/>
            <person name="Tapia R."/>
            <person name="Land M."/>
            <person name="Hauser L."/>
            <person name="Kyrpides N."/>
            <person name="Ivanova N."/>
            <person name="Pagani I."/>
            <person name="Dunn J."/>
            <person name="Taghavi S."/>
            <person name="Francis A."/>
            <person name="van der Lelie D."/>
            <person name="Woyke T."/>
        </authorList>
    </citation>
    <scope>NUCLEOTIDE SEQUENCE [LARGE SCALE GENOMIC DNA]</scope>
    <source>
        <strain evidence="11 12">BC1</strain>
    </source>
</reference>
<comment type="catalytic activity">
    <reaction evidence="1">
        <text>ATP + protein L-histidine = ADP + protein N-phospho-L-histidine.</text>
        <dbReference type="EC" id="2.7.13.3"/>
    </reaction>
</comment>
<evidence type="ECO:0000256" key="2">
    <source>
        <dbReference type="ARBA" id="ARBA00012438"/>
    </source>
</evidence>
<dbReference type="EMBL" id="CP003261">
    <property type="protein sequence ID" value="AGK96298.1"/>
    <property type="molecule type" value="Genomic_DNA"/>
</dbReference>
<evidence type="ECO:0000259" key="10">
    <source>
        <dbReference type="Pfam" id="PF07730"/>
    </source>
</evidence>
<keyword evidence="6 11" id="KW-0418">Kinase</keyword>
<dbReference type="EC" id="2.7.13.3" evidence="2"/>
<evidence type="ECO:0000256" key="5">
    <source>
        <dbReference type="ARBA" id="ARBA00022741"/>
    </source>
</evidence>
<dbReference type="eggNOG" id="COG4585">
    <property type="taxonomic scope" value="Bacteria"/>
</dbReference>
<dbReference type="PATRIC" id="fig|86416.3.peg.1312"/>
<evidence type="ECO:0000256" key="3">
    <source>
        <dbReference type="ARBA" id="ARBA00022553"/>
    </source>
</evidence>
<keyword evidence="9" id="KW-0472">Membrane</keyword>
<evidence type="ECO:0000256" key="8">
    <source>
        <dbReference type="ARBA" id="ARBA00023012"/>
    </source>
</evidence>
<evidence type="ECO:0000256" key="7">
    <source>
        <dbReference type="ARBA" id="ARBA00022840"/>
    </source>
</evidence>
<feature type="transmembrane region" description="Helical" evidence="9">
    <location>
        <begin position="91"/>
        <end position="112"/>
    </location>
</feature>
<evidence type="ECO:0000256" key="4">
    <source>
        <dbReference type="ARBA" id="ARBA00022679"/>
    </source>
</evidence>
<keyword evidence="3" id="KW-0597">Phosphoprotein</keyword>
<keyword evidence="8" id="KW-0902">Two-component regulatory system</keyword>
<dbReference type="SUPFAM" id="SSF55874">
    <property type="entry name" value="ATPase domain of HSP90 chaperone/DNA topoisomerase II/histidine kinase"/>
    <property type="match status" value="1"/>
</dbReference>
<dbReference type="Pfam" id="PF07730">
    <property type="entry name" value="HisKA_3"/>
    <property type="match status" value="1"/>
</dbReference>
<keyword evidence="5" id="KW-0547">Nucleotide-binding</keyword>